<dbReference type="PANTHER" id="PTHR43285">
    <property type="entry name" value="ANTHRANILATE PHOSPHORIBOSYLTRANSFERASE"/>
    <property type="match status" value="1"/>
</dbReference>
<reference evidence="4 5" key="1">
    <citation type="submission" date="2020-08" db="EMBL/GenBank/DDBJ databases">
        <title>Genome sequencing of Purple Non-Sulfur Bacteria from various extreme environments.</title>
        <authorList>
            <person name="Mayer M."/>
        </authorList>
    </citation>
    <scope>NUCLEOTIDE SEQUENCE [LARGE SCALE GENOMIC DNA]</scope>
    <source>
        <strain evidence="4 5">2761</strain>
    </source>
</reference>
<dbReference type="Gene3D" id="1.20.970.10">
    <property type="entry name" value="Transferase, Pyrimidine Nucleoside Phosphorylase, Chain C"/>
    <property type="match status" value="1"/>
</dbReference>
<evidence type="ECO:0000256" key="2">
    <source>
        <dbReference type="ARBA" id="ARBA00022679"/>
    </source>
</evidence>
<evidence type="ECO:0000313" key="5">
    <source>
        <dbReference type="Proteomes" id="UP000587070"/>
    </source>
</evidence>
<dbReference type="PANTHER" id="PTHR43285:SF4">
    <property type="entry name" value="TRANSFERASE"/>
    <property type="match status" value="1"/>
</dbReference>
<keyword evidence="5" id="KW-1185">Reference proteome</keyword>
<dbReference type="EMBL" id="JACIGE010000011">
    <property type="protein sequence ID" value="MBB4248401.1"/>
    <property type="molecule type" value="Genomic_DNA"/>
</dbReference>
<dbReference type="GO" id="GO:0004048">
    <property type="term" value="F:anthranilate phosphoribosyltransferase activity"/>
    <property type="evidence" value="ECO:0007669"/>
    <property type="project" value="InterPro"/>
</dbReference>
<dbReference type="Pfam" id="PF02885">
    <property type="entry name" value="Glycos_trans_3N"/>
    <property type="match status" value="1"/>
</dbReference>
<evidence type="ECO:0000256" key="1">
    <source>
        <dbReference type="ARBA" id="ARBA00022676"/>
    </source>
</evidence>
<dbReference type="NCBIfam" id="NF006005">
    <property type="entry name" value="PRK08136.1"/>
    <property type="match status" value="1"/>
</dbReference>
<dbReference type="Gene3D" id="3.40.1030.10">
    <property type="entry name" value="Nucleoside phosphorylase/phosphoribosyltransferase catalytic domain"/>
    <property type="match status" value="1"/>
</dbReference>
<feature type="domain" description="Glycosyl transferase family 3 N-terminal" evidence="3">
    <location>
        <begin position="6"/>
        <end position="65"/>
    </location>
</feature>
<dbReference type="GO" id="GO:0000162">
    <property type="term" value="P:L-tryptophan biosynthetic process"/>
    <property type="evidence" value="ECO:0007669"/>
    <property type="project" value="InterPro"/>
</dbReference>
<dbReference type="RefSeq" id="WP_153116440.1">
    <property type="nucleotide sequence ID" value="NZ_JACIGE010000011.1"/>
</dbReference>
<accession>A0A840GA95</accession>
<comment type="caution">
    <text evidence="4">The sequence shown here is derived from an EMBL/GenBank/DDBJ whole genome shotgun (WGS) entry which is preliminary data.</text>
</comment>
<dbReference type="InterPro" id="IPR005940">
    <property type="entry name" value="Anthranilate_Pribosyl_Tfrase"/>
</dbReference>
<dbReference type="InterPro" id="IPR017459">
    <property type="entry name" value="Glycosyl_Trfase_fam3_N_dom"/>
</dbReference>
<dbReference type="InterPro" id="IPR035902">
    <property type="entry name" value="Nuc_phospho_transferase"/>
</dbReference>
<evidence type="ECO:0000313" key="4">
    <source>
        <dbReference type="EMBL" id="MBB4248401.1"/>
    </source>
</evidence>
<dbReference type="Proteomes" id="UP000587070">
    <property type="component" value="Unassembled WGS sequence"/>
</dbReference>
<protein>
    <submittedName>
        <fullName evidence="4">Anthranilate phosphoribosyltransferase</fullName>
    </submittedName>
</protein>
<evidence type="ECO:0000259" key="3">
    <source>
        <dbReference type="Pfam" id="PF02885"/>
    </source>
</evidence>
<dbReference type="SUPFAM" id="SSF52418">
    <property type="entry name" value="Nucleoside phosphorylase/phosphoribosyltransferase catalytic domain"/>
    <property type="match status" value="1"/>
</dbReference>
<keyword evidence="2 4" id="KW-0808">Transferase</keyword>
<gene>
    <name evidence="4" type="ORF">GGD90_002793</name>
</gene>
<dbReference type="AlphaFoldDB" id="A0A840GA95"/>
<dbReference type="GO" id="GO:0005829">
    <property type="term" value="C:cytosol"/>
    <property type="evidence" value="ECO:0007669"/>
    <property type="project" value="TreeGrafter"/>
</dbReference>
<dbReference type="SUPFAM" id="SSF47648">
    <property type="entry name" value="Nucleoside phosphorylase/phosphoribosyltransferase N-terminal domain"/>
    <property type="match status" value="1"/>
</dbReference>
<name>A0A840GA95_RHOTE</name>
<dbReference type="OrthoDB" id="9768896at2"/>
<proteinExistence type="predicted"/>
<keyword evidence="1 4" id="KW-0328">Glycosyltransferase</keyword>
<sequence length="327" mass="35025">MNYTSAIREIARGTEGARDLTRDEARQLYAAILDGGVPDLELGAITIALRMKGETVDEMSGFLAAAGERVNALRAPSGSLRPVVIPSYNGARKGANLTPLLALLLQRYGVPVLLHGLIEGYGRVTSAQILREFGILPCTNRTQVQQAIDGRELVYVPLSLLSPGLADQLALRSRLGLRNCAHSLVKMLDPFNGSGLVLAAATHPDYLDSMREILLANGAHALLQRASEGEPYANPLRRPRIEHLHEGVGEVLFEAEHESLKSLPNLPENCEARATADWIRRALAGELPIPQPICNQLAACLFASGYATDLNQAKAIVAVDGAGAAHA</sequence>
<organism evidence="4 5">
    <name type="scientific">Rhodocyclus tenuis</name>
    <name type="common">Rhodospirillum tenue</name>
    <dbReference type="NCBI Taxonomy" id="1066"/>
    <lineage>
        <taxon>Bacteria</taxon>
        <taxon>Pseudomonadati</taxon>
        <taxon>Pseudomonadota</taxon>
        <taxon>Betaproteobacteria</taxon>
        <taxon>Rhodocyclales</taxon>
        <taxon>Rhodocyclaceae</taxon>
        <taxon>Rhodocyclus</taxon>
    </lineage>
</organism>
<dbReference type="InterPro" id="IPR036320">
    <property type="entry name" value="Glycosyl_Trfase_fam3_N_dom_sf"/>
</dbReference>